<reference evidence="2 3" key="1">
    <citation type="submission" date="2015-04" db="EMBL/GenBank/DDBJ databases">
        <authorList>
            <person name="Syromyatnikov M.Y."/>
            <person name="Popov V.N."/>
        </authorList>
    </citation>
    <scope>NUCLEOTIDE SEQUENCE [LARGE SCALE GENOMIC DNA]</scope>
</reference>
<sequence>MNKFVRYATHLVKNPRKYFLIPNFGSAALPITTYFDIVECFVLLSHEQSDLKTTMSTSEATQKQKPKLKY</sequence>
<proteinExistence type="predicted"/>
<gene>
    <name evidence="2" type="ORF">CLUMA_CG018613</name>
</gene>
<dbReference type="EMBL" id="CVRI01000064">
    <property type="protein sequence ID" value="CRL04931.1"/>
    <property type="molecule type" value="Genomic_DNA"/>
</dbReference>
<feature type="compositionally biased region" description="Polar residues" evidence="1">
    <location>
        <begin position="51"/>
        <end position="63"/>
    </location>
</feature>
<name>A0A1J1IXD3_9DIPT</name>
<organism evidence="2 3">
    <name type="scientific">Clunio marinus</name>
    <dbReference type="NCBI Taxonomy" id="568069"/>
    <lineage>
        <taxon>Eukaryota</taxon>
        <taxon>Metazoa</taxon>
        <taxon>Ecdysozoa</taxon>
        <taxon>Arthropoda</taxon>
        <taxon>Hexapoda</taxon>
        <taxon>Insecta</taxon>
        <taxon>Pterygota</taxon>
        <taxon>Neoptera</taxon>
        <taxon>Endopterygota</taxon>
        <taxon>Diptera</taxon>
        <taxon>Nematocera</taxon>
        <taxon>Chironomoidea</taxon>
        <taxon>Chironomidae</taxon>
        <taxon>Clunio</taxon>
    </lineage>
</organism>
<evidence type="ECO:0000256" key="1">
    <source>
        <dbReference type="SAM" id="MobiDB-lite"/>
    </source>
</evidence>
<accession>A0A1J1IXD3</accession>
<dbReference type="AlphaFoldDB" id="A0A1J1IXD3"/>
<feature type="region of interest" description="Disordered" evidence="1">
    <location>
        <begin position="51"/>
        <end position="70"/>
    </location>
</feature>
<protein>
    <submittedName>
        <fullName evidence="2">CLUMA_CG018613, isoform A</fullName>
    </submittedName>
</protein>
<keyword evidence="3" id="KW-1185">Reference proteome</keyword>
<dbReference type="Proteomes" id="UP000183832">
    <property type="component" value="Unassembled WGS sequence"/>
</dbReference>
<evidence type="ECO:0000313" key="2">
    <source>
        <dbReference type="EMBL" id="CRL04931.1"/>
    </source>
</evidence>
<evidence type="ECO:0000313" key="3">
    <source>
        <dbReference type="Proteomes" id="UP000183832"/>
    </source>
</evidence>